<accession>X1UHU2</accession>
<sequence length="104" mass="11143">MKKQINKEDDVTAPAEIIETPEGISVKEAGRRGGTVTRDRHGVEFYRQIGAKGGESTKRLYGQLFSEFGKLGGRPRRPNLENGAGEGSPKKKEAMVGPGDSSAA</sequence>
<feature type="region of interest" description="Disordered" evidence="1">
    <location>
        <begin position="69"/>
        <end position="104"/>
    </location>
</feature>
<comment type="caution">
    <text evidence="2">The sequence shown here is derived from an EMBL/GenBank/DDBJ whole genome shotgun (WGS) entry which is preliminary data.</text>
</comment>
<dbReference type="EMBL" id="BARW01020467">
    <property type="protein sequence ID" value="GAI91944.1"/>
    <property type="molecule type" value="Genomic_DNA"/>
</dbReference>
<protein>
    <submittedName>
        <fullName evidence="2">Uncharacterized protein</fullName>
    </submittedName>
</protein>
<evidence type="ECO:0000256" key="1">
    <source>
        <dbReference type="SAM" id="MobiDB-lite"/>
    </source>
</evidence>
<proteinExistence type="predicted"/>
<evidence type="ECO:0000313" key="2">
    <source>
        <dbReference type="EMBL" id="GAI91944.1"/>
    </source>
</evidence>
<reference evidence="2" key="1">
    <citation type="journal article" date="2014" name="Front. Microbiol.">
        <title>High frequency of phylogenetically diverse reductive dehalogenase-homologous genes in deep subseafloor sedimentary metagenomes.</title>
        <authorList>
            <person name="Kawai M."/>
            <person name="Futagami T."/>
            <person name="Toyoda A."/>
            <person name="Takaki Y."/>
            <person name="Nishi S."/>
            <person name="Hori S."/>
            <person name="Arai W."/>
            <person name="Tsubouchi T."/>
            <person name="Morono Y."/>
            <person name="Uchiyama I."/>
            <person name="Ito T."/>
            <person name="Fujiyama A."/>
            <person name="Inagaki F."/>
            <person name="Takami H."/>
        </authorList>
    </citation>
    <scope>NUCLEOTIDE SEQUENCE</scope>
    <source>
        <strain evidence="2">Expedition CK06-06</strain>
    </source>
</reference>
<gene>
    <name evidence="2" type="ORF">S12H4_34572</name>
</gene>
<organism evidence="2">
    <name type="scientific">marine sediment metagenome</name>
    <dbReference type="NCBI Taxonomy" id="412755"/>
    <lineage>
        <taxon>unclassified sequences</taxon>
        <taxon>metagenomes</taxon>
        <taxon>ecological metagenomes</taxon>
    </lineage>
</organism>
<name>X1UHU2_9ZZZZ</name>
<dbReference type="AlphaFoldDB" id="X1UHU2"/>